<accession>H0FAW3</accession>
<evidence type="ECO:0000313" key="3">
    <source>
        <dbReference type="EMBL" id="EHK64526.1"/>
    </source>
</evidence>
<dbReference type="STRING" id="477184.KYC_19599"/>
<reference evidence="3 4" key="1">
    <citation type="journal article" date="2012" name="J. Bacteriol.">
        <title>Genome sequence of the highly efficient arsenite-oxidizing bacterium Achromobacter arsenitoxydans SY8.</title>
        <authorList>
            <person name="Li X."/>
            <person name="Hu Y."/>
            <person name="Gong J."/>
            <person name="Lin Y."/>
            <person name="Johnstone L."/>
            <person name="Rensing C."/>
            <person name="Wang G."/>
        </authorList>
    </citation>
    <scope>NUCLEOTIDE SEQUENCE [LARGE SCALE GENOMIC DNA]</scope>
    <source>
        <strain evidence="3 4">SY8</strain>
    </source>
</reference>
<feature type="region of interest" description="Disordered" evidence="1">
    <location>
        <begin position="28"/>
        <end position="61"/>
    </location>
</feature>
<evidence type="ECO:0000256" key="2">
    <source>
        <dbReference type="SAM" id="SignalP"/>
    </source>
</evidence>
<evidence type="ECO:0000313" key="4">
    <source>
        <dbReference type="Proteomes" id="UP000003113"/>
    </source>
</evidence>
<gene>
    <name evidence="3" type="ORF">KYC_19599</name>
</gene>
<feature type="non-terminal residue" evidence="3">
    <location>
        <position position="61"/>
    </location>
</feature>
<name>H0FAW3_9BURK</name>
<comment type="caution">
    <text evidence="3">The sequence shown here is derived from an EMBL/GenBank/DDBJ whole genome shotgun (WGS) entry which is preliminary data.</text>
</comment>
<feature type="chain" id="PRO_5003532246" evidence="2">
    <location>
        <begin position="33"/>
        <end position="61"/>
    </location>
</feature>
<keyword evidence="2" id="KW-0732">Signal</keyword>
<organism evidence="3 4">
    <name type="scientific">Achromobacter arsenitoxydans SY8</name>
    <dbReference type="NCBI Taxonomy" id="477184"/>
    <lineage>
        <taxon>Bacteria</taxon>
        <taxon>Pseudomonadati</taxon>
        <taxon>Pseudomonadota</taxon>
        <taxon>Betaproteobacteria</taxon>
        <taxon>Burkholderiales</taxon>
        <taxon>Alcaligenaceae</taxon>
        <taxon>Achromobacter</taxon>
    </lineage>
</organism>
<proteinExistence type="predicted"/>
<evidence type="ECO:0000256" key="1">
    <source>
        <dbReference type="SAM" id="MobiDB-lite"/>
    </source>
</evidence>
<dbReference type="AlphaFoldDB" id="H0FAW3"/>
<dbReference type="EMBL" id="AGUF01000060">
    <property type="protein sequence ID" value="EHK64526.1"/>
    <property type="molecule type" value="Genomic_DNA"/>
</dbReference>
<dbReference type="Proteomes" id="UP000003113">
    <property type="component" value="Unassembled WGS sequence"/>
</dbReference>
<feature type="compositionally biased region" description="Polar residues" evidence="1">
    <location>
        <begin position="34"/>
        <end position="44"/>
    </location>
</feature>
<keyword evidence="4" id="KW-1185">Reference proteome</keyword>
<sequence length="61" mass="6241">MRQSSIRPRIDSFSRVLVAAALAAAAAGAAHAQSPGSATGSRVQSPEPAQPLPTLTPKRSF</sequence>
<feature type="signal peptide" evidence="2">
    <location>
        <begin position="1"/>
        <end position="32"/>
    </location>
</feature>
<protein>
    <submittedName>
        <fullName evidence="3">Peptidoglycan binding domain-containing protein 1</fullName>
    </submittedName>
</protein>